<organism evidence="9 10">
    <name type="scientific">Candidatus Gemmiger avicola</name>
    <dbReference type="NCBI Taxonomy" id="2838605"/>
    <lineage>
        <taxon>Bacteria</taxon>
        <taxon>Bacillati</taxon>
        <taxon>Bacillota</taxon>
        <taxon>Clostridia</taxon>
        <taxon>Eubacteriales</taxon>
        <taxon>Gemmiger</taxon>
    </lineage>
</organism>
<evidence type="ECO:0000256" key="5">
    <source>
        <dbReference type="ARBA" id="ARBA00023316"/>
    </source>
</evidence>
<feature type="compositionally biased region" description="Gly residues" evidence="7">
    <location>
        <begin position="310"/>
        <end position="323"/>
    </location>
</feature>
<evidence type="ECO:0000256" key="6">
    <source>
        <dbReference type="HAMAP-Rule" id="MF_00867"/>
    </source>
</evidence>
<feature type="compositionally biased region" description="Basic residues" evidence="7">
    <location>
        <begin position="276"/>
        <end position="288"/>
    </location>
</feature>
<dbReference type="SUPFAM" id="SSF82708">
    <property type="entry name" value="R3H domain"/>
    <property type="match status" value="1"/>
</dbReference>
<keyword evidence="2 6" id="KW-0694">RNA-binding</keyword>
<dbReference type="Proteomes" id="UP000886803">
    <property type="component" value="Unassembled WGS sequence"/>
</dbReference>
<evidence type="ECO:0000259" key="8">
    <source>
        <dbReference type="PROSITE" id="PS51061"/>
    </source>
</evidence>
<evidence type="ECO:0000256" key="1">
    <source>
        <dbReference type="ARBA" id="ARBA00022490"/>
    </source>
</evidence>
<dbReference type="GO" id="GO:0009252">
    <property type="term" value="P:peptidoglycan biosynthetic process"/>
    <property type="evidence" value="ECO:0007669"/>
    <property type="project" value="UniProtKB-UniRule"/>
</dbReference>
<gene>
    <name evidence="6" type="primary">khpB</name>
    <name evidence="6" type="synonym">eloR</name>
    <name evidence="9" type="ORF">H9945_07630</name>
</gene>
<dbReference type="PROSITE" id="PS51061">
    <property type="entry name" value="R3H"/>
    <property type="match status" value="1"/>
</dbReference>
<feature type="region of interest" description="Disordered" evidence="7">
    <location>
        <begin position="244"/>
        <end position="356"/>
    </location>
</feature>
<comment type="caution">
    <text evidence="9">The sequence shown here is derived from an EMBL/GenBank/DDBJ whole genome shotgun (WGS) entry which is preliminary data.</text>
</comment>
<sequence length="366" mass="39599">MMREIEMTAKTVEEALEAACRALGVDRDDLGVSYEVLEFPARKLFRSIPAKVRVKVAEPEAPAAPAAPQAPAAQPAPETPVAPAVPEAVEAPAAPETGEPAPEAETPLVIADDPQLQAAVEYLTPIFELMGAKNFTFTAVKKGEATILKVSGEHMGVLIGRRGETMESLSYLASLVVNRMEGPYVKLGIDVGGYRNKREDDLQALARRIAERVIRTGCYYEMEPMNPYERHIIHTAVSAIEGVRSESKGEGNDRRVVIYSTDPDASNLPDRESAGRRPHGRYGKGGRGPRREGGRGPRRDGRGGRDGGRYGKGGGRYGKGGPRASGVPAREFADTPRDPEARPQAPARTTRIDDADDFEMFGKIEL</sequence>
<reference evidence="9" key="2">
    <citation type="submission" date="2021-04" db="EMBL/GenBank/DDBJ databases">
        <authorList>
            <person name="Gilroy R."/>
        </authorList>
    </citation>
    <scope>NUCLEOTIDE SEQUENCE</scope>
    <source>
        <strain evidence="9">ChiBcec8-13705</strain>
    </source>
</reference>
<dbReference type="SMART" id="SM01245">
    <property type="entry name" value="Jag_N"/>
    <property type="match status" value="1"/>
</dbReference>
<evidence type="ECO:0000256" key="7">
    <source>
        <dbReference type="SAM" id="MobiDB-lite"/>
    </source>
</evidence>
<feature type="compositionally biased region" description="Basic and acidic residues" evidence="7">
    <location>
        <begin position="244"/>
        <end position="256"/>
    </location>
</feature>
<proteinExistence type="inferred from homology"/>
<dbReference type="Pfam" id="PF01424">
    <property type="entry name" value="R3H"/>
    <property type="match status" value="1"/>
</dbReference>
<keyword evidence="1 6" id="KW-0963">Cytoplasm</keyword>
<dbReference type="InterPro" id="IPR039247">
    <property type="entry name" value="KhpB"/>
</dbReference>
<dbReference type="GO" id="GO:0071555">
    <property type="term" value="P:cell wall organization"/>
    <property type="evidence" value="ECO:0007669"/>
    <property type="project" value="UniProtKB-KW"/>
</dbReference>
<protein>
    <recommendedName>
        <fullName evidence="6">RNA-binding protein KhpB</fullName>
    </recommendedName>
    <alternativeName>
        <fullName evidence="6">RNA-binding protein EloR</fullName>
    </alternativeName>
</protein>
<evidence type="ECO:0000256" key="2">
    <source>
        <dbReference type="ARBA" id="ARBA00022884"/>
    </source>
</evidence>
<dbReference type="NCBIfam" id="NF041568">
    <property type="entry name" value="Jag_EloR"/>
    <property type="match status" value="1"/>
</dbReference>
<evidence type="ECO:0000256" key="4">
    <source>
        <dbReference type="ARBA" id="ARBA00023186"/>
    </source>
</evidence>
<dbReference type="InterPro" id="IPR034079">
    <property type="entry name" value="R3H_KhpB"/>
</dbReference>
<dbReference type="Gene3D" id="3.30.30.80">
    <property type="entry name" value="probable RNA-binding protein from clostridium symbiosum atcc 14940"/>
    <property type="match status" value="1"/>
</dbReference>
<dbReference type="GO" id="GO:0003723">
    <property type="term" value="F:RNA binding"/>
    <property type="evidence" value="ECO:0007669"/>
    <property type="project" value="UniProtKB-UniRule"/>
</dbReference>
<dbReference type="SMART" id="SM00393">
    <property type="entry name" value="R3H"/>
    <property type="match status" value="1"/>
</dbReference>
<evidence type="ECO:0000313" key="10">
    <source>
        <dbReference type="Proteomes" id="UP000886803"/>
    </source>
</evidence>
<dbReference type="InterPro" id="IPR038247">
    <property type="entry name" value="Jag_N_dom_sf"/>
</dbReference>
<evidence type="ECO:0000256" key="3">
    <source>
        <dbReference type="ARBA" id="ARBA00022960"/>
    </source>
</evidence>
<keyword evidence="4 6" id="KW-0143">Chaperone</keyword>
<dbReference type="InterPro" id="IPR001374">
    <property type="entry name" value="R3H_dom"/>
</dbReference>
<comment type="caution">
    <text evidence="6">Lacks conserved residue(s) required for the propagation of feature annotation.</text>
</comment>
<dbReference type="InterPro" id="IPR038008">
    <property type="entry name" value="Jag_KH"/>
</dbReference>
<comment type="subcellular location">
    <subcellularLocation>
        <location evidence="6">Cytoplasm</location>
    </subcellularLocation>
</comment>
<dbReference type="InterPro" id="IPR015946">
    <property type="entry name" value="KH_dom-like_a/b"/>
</dbReference>
<dbReference type="Gene3D" id="3.30.300.20">
    <property type="match status" value="1"/>
</dbReference>
<comment type="similarity">
    <text evidence="6">Belongs to the KhpB RNA-binding protein family.</text>
</comment>
<dbReference type="Pfam" id="PF13083">
    <property type="entry name" value="KH_KhpA-B"/>
    <property type="match status" value="1"/>
</dbReference>
<dbReference type="GO" id="GO:0005737">
    <property type="term" value="C:cytoplasm"/>
    <property type="evidence" value="ECO:0007669"/>
    <property type="project" value="UniProtKB-SubCell"/>
</dbReference>
<dbReference type="Gene3D" id="3.30.1370.50">
    <property type="entry name" value="R3H-like domain"/>
    <property type="match status" value="1"/>
</dbReference>
<dbReference type="GO" id="GO:0008360">
    <property type="term" value="P:regulation of cell shape"/>
    <property type="evidence" value="ECO:0007669"/>
    <property type="project" value="UniProtKB-KW"/>
</dbReference>
<keyword evidence="3 6" id="KW-0133">Cell shape</keyword>
<dbReference type="PANTHER" id="PTHR35800:SF1">
    <property type="entry name" value="RNA-BINDING PROTEIN KHPB"/>
    <property type="match status" value="1"/>
</dbReference>
<dbReference type="CDD" id="cd02644">
    <property type="entry name" value="R3H_jag"/>
    <property type="match status" value="1"/>
</dbReference>
<keyword evidence="5 6" id="KW-0961">Cell wall biogenesis/degradation</keyword>
<dbReference type="InterPro" id="IPR036867">
    <property type="entry name" value="R3H_dom_sf"/>
</dbReference>
<dbReference type="PANTHER" id="PTHR35800">
    <property type="entry name" value="PROTEIN JAG"/>
    <property type="match status" value="1"/>
</dbReference>
<name>A0A9D2M8N8_9FIRM</name>
<feature type="compositionally biased region" description="Basic and acidic residues" evidence="7">
    <location>
        <begin position="289"/>
        <end position="309"/>
    </location>
</feature>
<dbReference type="CDD" id="cd02414">
    <property type="entry name" value="KH-II_Jag"/>
    <property type="match status" value="1"/>
</dbReference>
<comment type="domain">
    <text evidence="6">Has an N-terminal Jag-N domain and 2 RNA-binding domains (KH and R3H).</text>
</comment>
<comment type="function">
    <text evidence="6">A probable RNA chaperone. Forms a complex with KhpA which binds to cellular RNA and controls its expression. Plays a role in peptidoglycan (PG) homeostasis and cell length regulation.</text>
</comment>
<dbReference type="HAMAP" id="MF_00867">
    <property type="entry name" value="KhpB"/>
    <property type="match status" value="1"/>
</dbReference>
<evidence type="ECO:0000313" key="9">
    <source>
        <dbReference type="EMBL" id="HJB42353.1"/>
    </source>
</evidence>
<reference evidence="9" key="1">
    <citation type="journal article" date="2021" name="PeerJ">
        <title>Extensive microbial diversity within the chicken gut microbiome revealed by metagenomics and culture.</title>
        <authorList>
            <person name="Gilroy R."/>
            <person name="Ravi A."/>
            <person name="Getino M."/>
            <person name="Pursley I."/>
            <person name="Horton D.L."/>
            <person name="Alikhan N.F."/>
            <person name="Baker D."/>
            <person name="Gharbi K."/>
            <person name="Hall N."/>
            <person name="Watson M."/>
            <person name="Adriaenssens E.M."/>
            <person name="Foster-Nyarko E."/>
            <person name="Jarju S."/>
            <person name="Secka A."/>
            <person name="Antonio M."/>
            <person name="Oren A."/>
            <person name="Chaudhuri R.R."/>
            <person name="La Ragione R."/>
            <person name="Hildebrand F."/>
            <person name="Pallen M.J."/>
        </authorList>
    </citation>
    <scope>NUCLEOTIDE SEQUENCE</scope>
    <source>
        <strain evidence="9">ChiBcec8-13705</strain>
    </source>
</reference>
<accession>A0A9D2M8N8</accession>
<feature type="compositionally biased region" description="Basic and acidic residues" evidence="7">
    <location>
        <begin position="331"/>
        <end position="341"/>
    </location>
</feature>
<feature type="domain" description="R3H" evidence="8">
    <location>
        <begin position="196"/>
        <end position="262"/>
    </location>
</feature>
<dbReference type="InterPro" id="IPR032782">
    <property type="entry name" value="KhpB_N"/>
</dbReference>
<dbReference type="AlphaFoldDB" id="A0A9D2M8N8"/>
<dbReference type="EMBL" id="DWYG01000130">
    <property type="protein sequence ID" value="HJB42353.1"/>
    <property type="molecule type" value="Genomic_DNA"/>
</dbReference>
<comment type="subunit">
    <text evidence="6">Forms a complex with KhpA.</text>
</comment>
<dbReference type="Pfam" id="PF14804">
    <property type="entry name" value="Jag_N"/>
    <property type="match status" value="1"/>
</dbReference>